<dbReference type="EMBL" id="CP080507">
    <property type="protein sequence ID" value="QYM78709.1"/>
    <property type="molecule type" value="Genomic_DNA"/>
</dbReference>
<feature type="transmembrane region" description="Helical" evidence="1">
    <location>
        <begin position="26"/>
        <end position="47"/>
    </location>
</feature>
<keyword evidence="1" id="KW-1133">Transmembrane helix</keyword>
<name>A0A8F9TVV1_9BACT</name>
<sequence length="55" mass="5913">MTKLCIFGGTTVVGYAAWYLGDALGMSFFGSFMLSGVGSILGVYLGWKLAQRLEQ</sequence>
<keyword evidence="1" id="KW-0472">Membrane</keyword>
<reference evidence="2" key="1">
    <citation type="submission" date="2021-08" db="EMBL/GenBank/DDBJ databases">
        <title>Genome of a novel bacterium of the phylum Verrucomicrobia, Oleiharenicola sp. KSB-15.</title>
        <authorList>
            <person name="Chung J.-H."/>
            <person name="Ahn J.-H."/>
            <person name="Yoon Y."/>
            <person name="Kim D.-Y."/>
            <person name="An S.-H."/>
            <person name="Park I."/>
            <person name="Yeon J."/>
        </authorList>
    </citation>
    <scope>NUCLEOTIDE SEQUENCE</scope>
    <source>
        <strain evidence="2">KSB-15</strain>
    </source>
</reference>
<dbReference type="AlphaFoldDB" id="A0A8F9TVV1"/>
<dbReference type="KEGG" id="ole:K0B96_15615"/>
<organism evidence="2 3">
    <name type="scientific">Horticoccus luteus</name>
    <dbReference type="NCBI Taxonomy" id="2862869"/>
    <lineage>
        <taxon>Bacteria</taxon>
        <taxon>Pseudomonadati</taxon>
        <taxon>Verrucomicrobiota</taxon>
        <taxon>Opitutia</taxon>
        <taxon>Opitutales</taxon>
        <taxon>Opitutaceae</taxon>
        <taxon>Horticoccus</taxon>
    </lineage>
</organism>
<evidence type="ECO:0000313" key="2">
    <source>
        <dbReference type="EMBL" id="QYM78709.1"/>
    </source>
</evidence>
<dbReference type="RefSeq" id="WP_220161813.1">
    <property type="nucleotide sequence ID" value="NZ_CP080507.1"/>
</dbReference>
<proteinExistence type="predicted"/>
<evidence type="ECO:0000313" key="3">
    <source>
        <dbReference type="Proteomes" id="UP000825051"/>
    </source>
</evidence>
<gene>
    <name evidence="2" type="ORF">K0B96_15615</name>
</gene>
<dbReference type="Proteomes" id="UP000825051">
    <property type="component" value="Chromosome"/>
</dbReference>
<accession>A0A8F9TVV1</accession>
<protein>
    <submittedName>
        <fullName evidence="2">Uncharacterized protein</fullName>
    </submittedName>
</protein>
<evidence type="ECO:0000256" key="1">
    <source>
        <dbReference type="SAM" id="Phobius"/>
    </source>
</evidence>
<keyword evidence="1" id="KW-0812">Transmembrane</keyword>
<keyword evidence="3" id="KW-1185">Reference proteome</keyword>